<name>A0A3N0ACJ4_9ACTN</name>
<dbReference type="CDD" id="cd00093">
    <property type="entry name" value="HTH_XRE"/>
    <property type="match status" value="1"/>
</dbReference>
<evidence type="ECO:0000259" key="1">
    <source>
        <dbReference type="PROSITE" id="PS50943"/>
    </source>
</evidence>
<accession>A0A3N0ACJ4</accession>
<sequence>MKYAIQLSKLMKERGVAGTDLMKLTGHTAANISRLRQGKIRAVRFSTLFAICDMLDVSPGDIIIRITDEEALHLEKGVYLIKMDDLDNKQN</sequence>
<keyword evidence="3" id="KW-1185">Reference proteome</keyword>
<dbReference type="GO" id="GO:0003677">
    <property type="term" value="F:DNA binding"/>
    <property type="evidence" value="ECO:0007669"/>
    <property type="project" value="InterPro"/>
</dbReference>
<dbReference type="PROSITE" id="PS50943">
    <property type="entry name" value="HTH_CROC1"/>
    <property type="match status" value="1"/>
</dbReference>
<dbReference type="EMBL" id="SSTM01000001">
    <property type="protein sequence ID" value="TJW12243.1"/>
    <property type="molecule type" value="Genomic_DNA"/>
</dbReference>
<feature type="domain" description="HTH cro/C1-type" evidence="1">
    <location>
        <begin position="23"/>
        <end position="62"/>
    </location>
</feature>
<dbReference type="Gene3D" id="1.10.260.40">
    <property type="entry name" value="lambda repressor-like DNA-binding domains"/>
    <property type="match status" value="1"/>
</dbReference>
<dbReference type="Pfam" id="PF13443">
    <property type="entry name" value="HTH_26"/>
    <property type="match status" value="1"/>
</dbReference>
<organism evidence="2 3">
    <name type="scientific">Parvibacter caecicola</name>
    <dbReference type="NCBI Taxonomy" id="747645"/>
    <lineage>
        <taxon>Bacteria</taxon>
        <taxon>Bacillati</taxon>
        <taxon>Actinomycetota</taxon>
        <taxon>Coriobacteriia</taxon>
        <taxon>Coriobacteriales</taxon>
        <taxon>Coriobacteriaceae</taxon>
        <taxon>Parvibacter</taxon>
    </lineage>
</organism>
<dbReference type="SUPFAM" id="SSF47413">
    <property type="entry name" value="lambda repressor-like DNA-binding domains"/>
    <property type="match status" value="1"/>
</dbReference>
<protein>
    <submittedName>
        <fullName evidence="2">XRE family transcriptional regulator</fullName>
    </submittedName>
</protein>
<evidence type="ECO:0000313" key="3">
    <source>
        <dbReference type="Proteomes" id="UP000309454"/>
    </source>
</evidence>
<dbReference type="InterPro" id="IPR010982">
    <property type="entry name" value="Lambda_DNA-bd_dom_sf"/>
</dbReference>
<reference evidence="2 3" key="1">
    <citation type="submission" date="2019-04" db="EMBL/GenBank/DDBJ databases">
        <title>Microbes associate with the intestines of laboratory mice.</title>
        <authorList>
            <person name="Navarre W."/>
            <person name="Wong E."/>
            <person name="Huang K.C."/>
            <person name="Tropini C."/>
            <person name="Ng K."/>
            <person name="Yu B."/>
        </authorList>
    </citation>
    <scope>NUCLEOTIDE SEQUENCE [LARGE SCALE GENOMIC DNA]</scope>
    <source>
        <strain evidence="2 3">NM48_B13</strain>
    </source>
</reference>
<evidence type="ECO:0000313" key="2">
    <source>
        <dbReference type="EMBL" id="TJW12243.1"/>
    </source>
</evidence>
<dbReference type="PANTHER" id="PTHR37301:SF1">
    <property type="entry name" value="DNA-BINDING PROTEIN"/>
    <property type="match status" value="1"/>
</dbReference>
<dbReference type="PANTHER" id="PTHR37301">
    <property type="entry name" value="DNA-BINDING PROTEIN-RELATED"/>
    <property type="match status" value="1"/>
</dbReference>
<dbReference type="OrthoDB" id="9805309at2"/>
<proteinExistence type="predicted"/>
<dbReference type="AlphaFoldDB" id="A0A3N0ACJ4"/>
<comment type="caution">
    <text evidence="2">The sequence shown here is derived from an EMBL/GenBank/DDBJ whole genome shotgun (WGS) entry which is preliminary data.</text>
</comment>
<gene>
    <name evidence="2" type="ORF">E5982_01155</name>
</gene>
<dbReference type="InterPro" id="IPR001387">
    <property type="entry name" value="Cro/C1-type_HTH"/>
</dbReference>
<dbReference type="Proteomes" id="UP000309454">
    <property type="component" value="Unassembled WGS sequence"/>
</dbReference>